<feature type="non-terminal residue" evidence="1">
    <location>
        <position position="1"/>
    </location>
</feature>
<dbReference type="Proteomes" id="UP000789366">
    <property type="component" value="Unassembled WGS sequence"/>
</dbReference>
<protein>
    <submittedName>
        <fullName evidence="1">17443_t:CDS:1</fullName>
    </submittedName>
</protein>
<proteinExistence type="predicted"/>
<keyword evidence="2" id="KW-1185">Reference proteome</keyword>
<evidence type="ECO:0000313" key="1">
    <source>
        <dbReference type="EMBL" id="CAG8765994.1"/>
    </source>
</evidence>
<comment type="caution">
    <text evidence="1">The sequence shown here is derived from an EMBL/GenBank/DDBJ whole genome shotgun (WGS) entry which is preliminary data.</text>
</comment>
<reference evidence="1" key="1">
    <citation type="submission" date="2021-06" db="EMBL/GenBank/DDBJ databases">
        <authorList>
            <person name="Kallberg Y."/>
            <person name="Tangrot J."/>
            <person name="Rosling A."/>
        </authorList>
    </citation>
    <scope>NUCLEOTIDE SEQUENCE</scope>
    <source>
        <strain evidence="1">28 12/20/2015</strain>
    </source>
</reference>
<sequence>KFDDEINNEFNEVSNIEFDEVDDNEFGKFGDDKFDEVSDNEFDKNISTDEFNKGIKDEL</sequence>
<gene>
    <name evidence="1" type="ORF">SPELUC_LOCUS15454</name>
</gene>
<accession>A0ACA9QVE9</accession>
<evidence type="ECO:0000313" key="2">
    <source>
        <dbReference type="Proteomes" id="UP000789366"/>
    </source>
</evidence>
<organism evidence="1 2">
    <name type="scientific">Cetraspora pellucida</name>
    <dbReference type="NCBI Taxonomy" id="1433469"/>
    <lineage>
        <taxon>Eukaryota</taxon>
        <taxon>Fungi</taxon>
        <taxon>Fungi incertae sedis</taxon>
        <taxon>Mucoromycota</taxon>
        <taxon>Glomeromycotina</taxon>
        <taxon>Glomeromycetes</taxon>
        <taxon>Diversisporales</taxon>
        <taxon>Gigasporaceae</taxon>
        <taxon>Cetraspora</taxon>
    </lineage>
</organism>
<name>A0ACA9QVE9_9GLOM</name>
<dbReference type="EMBL" id="CAJVPW010051158">
    <property type="protein sequence ID" value="CAG8765994.1"/>
    <property type="molecule type" value="Genomic_DNA"/>
</dbReference>